<evidence type="ECO:0000256" key="6">
    <source>
        <dbReference type="SAM" id="MobiDB-lite"/>
    </source>
</evidence>
<dbReference type="GO" id="GO:0051301">
    <property type="term" value="P:cell division"/>
    <property type="evidence" value="ECO:0007669"/>
    <property type="project" value="InterPro"/>
</dbReference>
<feature type="region of interest" description="Disordered" evidence="6">
    <location>
        <begin position="438"/>
        <end position="488"/>
    </location>
</feature>
<feature type="transmembrane region" description="Helical" evidence="7">
    <location>
        <begin position="295"/>
        <end position="312"/>
    </location>
</feature>
<dbReference type="Proteomes" id="UP000824169">
    <property type="component" value="Unassembled WGS sequence"/>
</dbReference>
<feature type="transmembrane region" description="Helical" evidence="7">
    <location>
        <begin position="332"/>
        <end position="357"/>
    </location>
</feature>
<proteinExistence type="predicted"/>
<feature type="transmembrane region" description="Helical" evidence="7">
    <location>
        <begin position="120"/>
        <end position="139"/>
    </location>
</feature>
<keyword evidence="4 7" id="KW-1133">Transmembrane helix</keyword>
<evidence type="ECO:0000256" key="3">
    <source>
        <dbReference type="ARBA" id="ARBA00022960"/>
    </source>
</evidence>
<feature type="transmembrane region" description="Helical" evidence="7">
    <location>
        <begin position="180"/>
        <end position="200"/>
    </location>
</feature>
<gene>
    <name evidence="8" type="ORF">IAB71_09655</name>
</gene>
<protein>
    <submittedName>
        <fullName evidence="8">FtsW/RodA/SpoVE family cell cycle protein</fullName>
    </submittedName>
</protein>
<dbReference type="InterPro" id="IPR001182">
    <property type="entry name" value="FtsW/RodA"/>
</dbReference>
<keyword evidence="3" id="KW-0133">Cell shape</keyword>
<dbReference type="PANTHER" id="PTHR30474:SF3">
    <property type="entry name" value="PEPTIDOGLYCAN GLYCOSYLTRANSFERASE RODA"/>
    <property type="match status" value="1"/>
</dbReference>
<dbReference type="GO" id="GO:0005886">
    <property type="term" value="C:plasma membrane"/>
    <property type="evidence" value="ECO:0007669"/>
    <property type="project" value="TreeGrafter"/>
</dbReference>
<evidence type="ECO:0000256" key="4">
    <source>
        <dbReference type="ARBA" id="ARBA00022989"/>
    </source>
</evidence>
<accession>A0A9D1TAW5</accession>
<reference evidence="8" key="1">
    <citation type="submission" date="2020-10" db="EMBL/GenBank/DDBJ databases">
        <authorList>
            <person name="Gilroy R."/>
        </authorList>
    </citation>
    <scope>NUCLEOTIDE SEQUENCE</scope>
    <source>
        <strain evidence="8">CHK188-20938</strain>
    </source>
</reference>
<feature type="compositionally biased region" description="Basic and acidic residues" evidence="6">
    <location>
        <begin position="473"/>
        <end position="488"/>
    </location>
</feature>
<organism evidence="8 9">
    <name type="scientific">Candidatus Scatomonas pullistercoris</name>
    <dbReference type="NCBI Taxonomy" id="2840920"/>
    <lineage>
        <taxon>Bacteria</taxon>
        <taxon>Bacillati</taxon>
        <taxon>Bacillota</taxon>
        <taxon>Clostridia</taxon>
        <taxon>Lachnospirales</taxon>
        <taxon>Lachnospiraceae</taxon>
        <taxon>Lachnospiraceae incertae sedis</taxon>
        <taxon>Candidatus Scatomonas</taxon>
    </lineage>
</organism>
<evidence type="ECO:0000256" key="2">
    <source>
        <dbReference type="ARBA" id="ARBA00022692"/>
    </source>
</evidence>
<feature type="transmembrane region" description="Helical" evidence="7">
    <location>
        <begin position="44"/>
        <end position="62"/>
    </location>
</feature>
<evidence type="ECO:0000256" key="5">
    <source>
        <dbReference type="ARBA" id="ARBA00023136"/>
    </source>
</evidence>
<sequence>MVRIIVEISKYLLLLLMVFFTLETFMVLKRKNEEARRRIMRKQIVLMLFFNFTAYLVMFLQTYSLNMIFMYLGTILYILVVQGLYRLIYRKASLILLNAMCMLLSVGFVIQSRLSLDNALKQLIIVSAATLLSFVVPVIVRKVKLVKDLTWLYGIAGVLLLGAVFLYSEVYQGANLSLEFNGISFQFSEFVKITFVFFVAGMLQKNLSFRRIVLATVFAAVHVGILVLSTDLGAALIYFITYVVMLYVATRKVRYALAGLGCGALAAVAAYRLFAHVKVRVSIWRNPFADPQRTGYQIIQALFGICAGGWFGTGLYQGSPDLIPLASEDSTFAAICEEMGVLFAICLLLLCMGMYLLLVNISMKMSKPFYKLIAIGLSTEYAFQVFLTVGGATKFIPLTGVTLPLVSYGGSSVVCTILMLAIIQGLYILREDEGEQFEEKQRQKNAEDKRRKNGPDDWNRPGPGGGNAPQDDEFSRRIEEQTEKSLNW</sequence>
<feature type="compositionally biased region" description="Basic and acidic residues" evidence="6">
    <location>
        <begin position="438"/>
        <end position="459"/>
    </location>
</feature>
<comment type="subcellular location">
    <subcellularLocation>
        <location evidence="1">Membrane</location>
        <topology evidence="1">Multi-pass membrane protein</topology>
    </subcellularLocation>
</comment>
<feature type="transmembrane region" description="Helical" evidence="7">
    <location>
        <begin position="95"/>
        <end position="114"/>
    </location>
</feature>
<feature type="transmembrane region" description="Helical" evidence="7">
    <location>
        <begin position="12"/>
        <end position="28"/>
    </location>
</feature>
<evidence type="ECO:0000313" key="9">
    <source>
        <dbReference type="Proteomes" id="UP000824169"/>
    </source>
</evidence>
<feature type="transmembrane region" description="Helical" evidence="7">
    <location>
        <begin position="151"/>
        <end position="168"/>
    </location>
</feature>
<dbReference type="EMBL" id="DVOO01000029">
    <property type="protein sequence ID" value="HIV26021.1"/>
    <property type="molecule type" value="Genomic_DNA"/>
</dbReference>
<keyword evidence="5 7" id="KW-0472">Membrane</keyword>
<feature type="transmembrane region" description="Helical" evidence="7">
    <location>
        <begin position="212"/>
        <end position="241"/>
    </location>
</feature>
<dbReference type="AlphaFoldDB" id="A0A9D1TAW5"/>
<dbReference type="GO" id="GO:0008360">
    <property type="term" value="P:regulation of cell shape"/>
    <property type="evidence" value="ECO:0007669"/>
    <property type="project" value="UniProtKB-KW"/>
</dbReference>
<feature type="transmembrane region" description="Helical" evidence="7">
    <location>
        <begin position="68"/>
        <end position="88"/>
    </location>
</feature>
<dbReference type="GO" id="GO:0015648">
    <property type="term" value="F:lipid-linked peptidoglycan transporter activity"/>
    <property type="evidence" value="ECO:0007669"/>
    <property type="project" value="TreeGrafter"/>
</dbReference>
<evidence type="ECO:0000256" key="7">
    <source>
        <dbReference type="SAM" id="Phobius"/>
    </source>
</evidence>
<name>A0A9D1TAW5_9FIRM</name>
<dbReference type="Pfam" id="PF01098">
    <property type="entry name" value="FTSW_RODA_SPOVE"/>
    <property type="match status" value="1"/>
</dbReference>
<comment type="caution">
    <text evidence="8">The sequence shown here is derived from an EMBL/GenBank/DDBJ whole genome shotgun (WGS) entry which is preliminary data.</text>
</comment>
<feature type="transmembrane region" description="Helical" evidence="7">
    <location>
        <begin position="253"/>
        <end position="274"/>
    </location>
</feature>
<evidence type="ECO:0000256" key="1">
    <source>
        <dbReference type="ARBA" id="ARBA00004141"/>
    </source>
</evidence>
<dbReference type="PANTHER" id="PTHR30474">
    <property type="entry name" value="CELL CYCLE PROTEIN"/>
    <property type="match status" value="1"/>
</dbReference>
<evidence type="ECO:0000313" key="8">
    <source>
        <dbReference type="EMBL" id="HIV26021.1"/>
    </source>
</evidence>
<feature type="transmembrane region" description="Helical" evidence="7">
    <location>
        <begin position="405"/>
        <end position="429"/>
    </location>
</feature>
<reference evidence="8" key="2">
    <citation type="journal article" date="2021" name="PeerJ">
        <title>Extensive microbial diversity within the chicken gut microbiome revealed by metagenomics and culture.</title>
        <authorList>
            <person name="Gilroy R."/>
            <person name="Ravi A."/>
            <person name="Getino M."/>
            <person name="Pursley I."/>
            <person name="Horton D.L."/>
            <person name="Alikhan N.F."/>
            <person name="Baker D."/>
            <person name="Gharbi K."/>
            <person name="Hall N."/>
            <person name="Watson M."/>
            <person name="Adriaenssens E.M."/>
            <person name="Foster-Nyarko E."/>
            <person name="Jarju S."/>
            <person name="Secka A."/>
            <person name="Antonio M."/>
            <person name="Oren A."/>
            <person name="Chaudhuri R.R."/>
            <person name="La Ragione R."/>
            <person name="Hildebrand F."/>
            <person name="Pallen M.J."/>
        </authorList>
    </citation>
    <scope>NUCLEOTIDE SEQUENCE</scope>
    <source>
        <strain evidence="8">CHK188-20938</strain>
    </source>
</reference>
<feature type="transmembrane region" description="Helical" evidence="7">
    <location>
        <begin position="369"/>
        <end position="393"/>
    </location>
</feature>
<dbReference type="GO" id="GO:0032153">
    <property type="term" value="C:cell division site"/>
    <property type="evidence" value="ECO:0007669"/>
    <property type="project" value="TreeGrafter"/>
</dbReference>
<keyword evidence="2 7" id="KW-0812">Transmembrane</keyword>